<dbReference type="Proteomes" id="UP000663874">
    <property type="component" value="Unassembled WGS sequence"/>
</dbReference>
<proteinExistence type="predicted"/>
<reference evidence="2" key="1">
    <citation type="submission" date="2021-02" db="EMBL/GenBank/DDBJ databases">
        <authorList>
            <person name="Nowell W R."/>
        </authorList>
    </citation>
    <scope>NUCLEOTIDE SEQUENCE</scope>
</reference>
<dbReference type="GO" id="GO:0006152">
    <property type="term" value="P:purine nucleoside catabolic process"/>
    <property type="evidence" value="ECO:0007669"/>
    <property type="project" value="TreeGrafter"/>
</dbReference>
<dbReference type="GO" id="GO:0047974">
    <property type="term" value="F:guanosine deaminase activity"/>
    <property type="evidence" value="ECO:0007669"/>
    <property type="project" value="TreeGrafter"/>
</dbReference>
<gene>
    <name evidence="3" type="ORF">FNK824_LOCUS37284</name>
    <name evidence="2" type="ORF">SEV965_LOCUS11236</name>
</gene>
<evidence type="ECO:0000313" key="2">
    <source>
        <dbReference type="EMBL" id="CAF1009854.1"/>
    </source>
</evidence>
<dbReference type="CDD" id="cd01285">
    <property type="entry name" value="nucleoside_deaminase"/>
    <property type="match status" value="1"/>
</dbReference>
<dbReference type="PANTHER" id="PTHR11079">
    <property type="entry name" value="CYTOSINE DEAMINASE FAMILY MEMBER"/>
    <property type="match status" value="1"/>
</dbReference>
<organism evidence="2 4">
    <name type="scientific">Rotaria sordida</name>
    <dbReference type="NCBI Taxonomy" id="392033"/>
    <lineage>
        <taxon>Eukaryota</taxon>
        <taxon>Metazoa</taxon>
        <taxon>Spiralia</taxon>
        <taxon>Gnathifera</taxon>
        <taxon>Rotifera</taxon>
        <taxon>Eurotatoria</taxon>
        <taxon>Bdelloidea</taxon>
        <taxon>Philodinida</taxon>
        <taxon>Philodinidae</taxon>
        <taxon>Rotaria</taxon>
    </lineage>
</organism>
<accession>A0A814HIE5</accession>
<dbReference type="AlphaFoldDB" id="A0A814HIE5"/>
<sequence>MDEKSEKEEIKSDVIDRRYDQMIDHLYRANQVAKRALQFGHHPFGCILVAPDNQTVLIEQGNIDTVNHAESTLARIAYTNFSPEYLWECTLYTTFEPCVMCTGTLYWANIGHIVFGATEKRLLELTGNNKKNPTLDIPCRYVFDHGQKNVKVSGPFPEIEDELIELHKEFWK</sequence>
<dbReference type="PROSITE" id="PS51747">
    <property type="entry name" value="CYT_DCMP_DEAMINASES_2"/>
    <property type="match status" value="1"/>
</dbReference>
<dbReference type="InterPro" id="IPR016193">
    <property type="entry name" value="Cytidine_deaminase-like"/>
</dbReference>
<feature type="domain" description="CMP/dCMP-type deaminase" evidence="1">
    <location>
        <begin position="20"/>
        <end position="129"/>
    </location>
</feature>
<evidence type="ECO:0000313" key="4">
    <source>
        <dbReference type="Proteomes" id="UP000663889"/>
    </source>
</evidence>
<evidence type="ECO:0000259" key="1">
    <source>
        <dbReference type="PROSITE" id="PS51747"/>
    </source>
</evidence>
<dbReference type="EMBL" id="CAJNOU010000479">
    <property type="protein sequence ID" value="CAF1009854.1"/>
    <property type="molecule type" value="Genomic_DNA"/>
</dbReference>
<dbReference type="InterPro" id="IPR002125">
    <property type="entry name" value="CMP_dCMP_dom"/>
</dbReference>
<name>A0A814HIE5_9BILA</name>
<protein>
    <recommendedName>
        <fullName evidence="1">CMP/dCMP-type deaminase domain-containing protein</fullName>
    </recommendedName>
</protein>
<evidence type="ECO:0000313" key="3">
    <source>
        <dbReference type="EMBL" id="CAF4221850.1"/>
    </source>
</evidence>
<dbReference type="PANTHER" id="PTHR11079:SF161">
    <property type="entry name" value="CMP_DCMP-TYPE DEAMINASE DOMAIN-CONTAINING PROTEIN"/>
    <property type="match status" value="1"/>
</dbReference>
<dbReference type="Gene3D" id="3.40.140.10">
    <property type="entry name" value="Cytidine Deaminase, domain 2"/>
    <property type="match status" value="1"/>
</dbReference>
<comment type="caution">
    <text evidence="2">The sequence shown here is derived from an EMBL/GenBank/DDBJ whole genome shotgun (WGS) entry which is preliminary data.</text>
</comment>
<dbReference type="Pfam" id="PF00383">
    <property type="entry name" value="dCMP_cyt_deam_1"/>
    <property type="match status" value="1"/>
</dbReference>
<dbReference type="SUPFAM" id="SSF53927">
    <property type="entry name" value="Cytidine deaminase-like"/>
    <property type="match status" value="1"/>
</dbReference>
<dbReference type="Proteomes" id="UP000663889">
    <property type="component" value="Unassembled WGS sequence"/>
</dbReference>
<dbReference type="EMBL" id="CAJOBE010018611">
    <property type="protein sequence ID" value="CAF4221850.1"/>
    <property type="molecule type" value="Genomic_DNA"/>
</dbReference>